<sequence length="46" mass="5130">MLSTPKQKLATQFKRAITMVKQKADLLNDTTSASSLIPSHENNNEK</sequence>
<accession>A0A8S3EXI1</accession>
<proteinExistence type="predicted"/>
<evidence type="ECO:0000313" key="2">
    <source>
        <dbReference type="Proteomes" id="UP000676336"/>
    </source>
</evidence>
<name>A0A8S3EXI1_9BILA</name>
<feature type="non-terminal residue" evidence="1">
    <location>
        <position position="46"/>
    </location>
</feature>
<dbReference type="Proteomes" id="UP000676336">
    <property type="component" value="Unassembled WGS sequence"/>
</dbReference>
<evidence type="ECO:0000313" key="1">
    <source>
        <dbReference type="EMBL" id="CAF5090625.1"/>
    </source>
</evidence>
<dbReference type="AlphaFoldDB" id="A0A8S3EXI1"/>
<comment type="caution">
    <text evidence="1">The sequence shown here is derived from an EMBL/GenBank/DDBJ whole genome shotgun (WGS) entry which is preliminary data.</text>
</comment>
<dbReference type="EMBL" id="CAJOBI010243863">
    <property type="protein sequence ID" value="CAF5090625.1"/>
    <property type="molecule type" value="Genomic_DNA"/>
</dbReference>
<reference evidence="1" key="1">
    <citation type="submission" date="2021-02" db="EMBL/GenBank/DDBJ databases">
        <authorList>
            <person name="Nowell W R."/>
        </authorList>
    </citation>
    <scope>NUCLEOTIDE SEQUENCE</scope>
</reference>
<gene>
    <name evidence="1" type="ORF">SMN809_LOCUS61207</name>
</gene>
<organism evidence="1 2">
    <name type="scientific">Rotaria magnacalcarata</name>
    <dbReference type="NCBI Taxonomy" id="392030"/>
    <lineage>
        <taxon>Eukaryota</taxon>
        <taxon>Metazoa</taxon>
        <taxon>Spiralia</taxon>
        <taxon>Gnathifera</taxon>
        <taxon>Rotifera</taxon>
        <taxon>Eurotatoria</taxon>
        <taxon>Bdelloidea</taxon>
        <taxon>Philodinida</taxon>
        <taxon>Philodinidae</taxon>
        <taxon>Rotaria</taxon>
    </lineage>
</organism>
<protein>
    <submittedName>
        <fullName evidence="1">Uncharacterized protein</fullName>
    </submittedName>
</protein>